<dbReference type="AlphaFoldDB" id="A0A222G4T2"/>
<evidence type="ECO:0000313" key="5">
    <source>
        <dbReference type="Proteomes" id="UP000202259"/>
    </source>
</evidence>
<sequence length="808" mass="91516">MSELSKSQTIKSLTITNQFATDILLLNTPNEVWQYLAQNIIEKLGFDDAVIYTLDEGGKTLSRMSGFKKNKVINNDNTRNTQLNDTSANLMVIPFNQGVIGKVAATKQPILVRDTREFESYIADGEVTLSELAVPILFKDQLLGVIDTEHAQVDFYTEYHLKTLTALASIAAMKISHIIREDGLAEIIENLEYANKIQDALFEIAELTFKTNTMGEFYRSLHQCIGRLTFAKNFFVALLKDDGETIEFPYAVDELDQDAVDEFDLGEIFEKVRIDPENLSITGYTLSKDTPFLLYEKDIQKMLDNKELYILGSIPKAWLGVPFGSGDNKGIVVVQSYSTDFLFQEKDKQLLSFVAKHINDAIERMEAKQKLEFLALHDPLTDLPNRSLFKDRIQHAFLHCQNNRQDNIAILFIDVDRFKQVNDTYGHHVGDKLLIEIVKSIKSTLRNTDTLARLGGDEFAILLDGKIDHDTICRITESLIAAMAEAFNIDGLNISSSLSIGIATYNNSTENAEQLLIDADHAMYQAKLKGRNQYVFFESLQETNKSTNIKLEYDFEHAIKNQEFIGRYQPLIGFDSDEVEGAEVLVRWQHPKLGLLQPDTFIPILEKSGQIVQLDLYMLKLAISNLNLWTDWLPDKFKLNVNVSTAGFASKEFITYLQEQHLKSAEITSRLCVEITEESLILNVDAVKKHLEILKSLNILVALDDFGTGYSSLSYLHQFSLDYLKIDKSFVDDLNEVNNKVLILDAVVNLAKALKIKTTAEGIETVEQYQKLKEIGCDVGQGYHISKPLLDTDFKCFIFHRGNPRKIA</sequence>
<dbReference type="Gene3D" id="3.30.70.270">
    <property type="match status" value="1"/>
</dbReference>
<keyword evidence="5" id="KW-1185">Reference proteome</keyword>
<dbReference type="RefSeq" id="WP_081148941.1">
    <property type="nucleotide sequence ID" value="NZ_CP020465.1"/>
</dbReference>
<proteinExistence type="predicted"/>
<feature type="domain" description="EAL" evidence="2">
    <location>
        <begin position="548"/>
        <end position="802"/>
    </location>
</feature>
<dbReference type="Gene3D" id="3.30.450.40">
    <property type="match status" value="2"/>
</dbReference>
<dbReference type="Proteomes" id="UP000202259">
    <property type="component" value="Chromosome"/>
</dbReference>
<gene>
    <name evidence="4" type="ORF">B5D82_02465</name>
</gene>
<dbReference type="KEGG" id="cber:B5D82_02465"/>
<dbReference type="SMART" id="SM00065">
    <property type="entry name" value="GAF"/>
    <property type="match status" value="1"/>
</dbReference>
<protein>
    <recommendedName>
        <fullName evidence="6">Bifunctional diguanylate cyclase/phosphodiesterase</fullName>
    </recommendedName>
</protein>
<dbReference type="InterPro" id="IPR052155">
    <property type="entry name" value="Biofilm_reg_signaling"/>
</dbReference>
<reference evidence="4 5" key="1">
    <citation type="submission" date="2017-08" db="EMBL/GenBank/DDBJ databases">
        <title>Complete genome of Colwellia sp. NB097-1, a psychrophile bacterium ioslated from Bering Sea.</title>
        <authorList>
            <person name="Chen X."/>
        </authorList>
    </citation>
    <scope>NUCLEOTIDE SEQUENCE [LARGE SCALE GENOMIC DNA]</scope>
    <source>
        <strain evidence="4 5">NB097-1</strain>
    </source>
</reference>
<organism evidence="4 5">
    <name type="scientific">Cognaticolwellia beringensis</name>
    <dbReference type="NCBI Taxonomy" id="1967665"/>
    <lineage>
        <taxon>Bacteria</taxon>
        <taxon>Pseudomonadati</taxon>
        <taxon>Pseudomonadota</taxon>
        <taxon>Gammaproteobacteria</taxon>
        <taxon>Alteromonadales</taxon>
        <taxon>Colwelliaceae</taxon>
        <taxon>Cognaticolwellia</taxon>
    </lineage>
</organism>
<dbReference type="PANTHER" id="PTHR44757:SF2">
    <property type="entry name" value="BIOFILM ARCHITECTURE MAINTENANCE PROTEIN MBAA"/>
    <property type="match status" value="1"/>
</dbReference>
<dbReference type="EMBL" id="CP020465">
    <property type="protein sequence ID" value="ASP46742.1"/>
    <property type="molecule type" value="Genomic_DNA"/>
</dbReference>
<evidence type="ECO:0000256" key="1">
    <source>
        <dbReference type="ARBA" id="ARBA00001946"/>
    </source>
</evidence>
<dbReference type="PROSITE" id="PS50883">
    <property type="entry name" value="EAL"/>
    <property type="match status" value="1"/>
</dbReference>
<dbReference type="SMART" id="SM00267">
    <property type="entry name" value="GGDEF"/>
    <property type="match status" value="1"/>
</dbReference>
<dbReference type="CDD" id="cd01949">
    <property type="entry name" value="GGDEF"/>
    <property type="match status" value="1"/>
</dbReference>
<dbReference type="InterPro" id="IPR029016">
    <property type="entry name" value="GAF-like_dom_sf"/>
</dbReference>
<evidence type="ECO:0000259" key="3">
    <source>
        <dbReference type="PROSITE" id="PS50887"/>
    </source>
</evidence>
<dbReference type="PANTHER" id="PTHR44757">
    <property type="entry name" value="DIGUANYLATE CYCLASE DGCP"/>
    <property type="match status" value="1"/>
</dbReference>
<dbReference type="OrthoDB" id="9804951at2"/>
<evidence type="ECO:0008006" key="6">
    <source>
        <dbReference type="Google" id="ProtNLM"/>
    </source>
</evidence>
<dbReference type="FunFam" id="3.30.70.270:FF:000001">
    <property type="entry name" value="Diguanylate cyclase domain protein"/>
    <property type="match status" value="1"/>
</dbReference>
<dbReference type="SUPFAM" id="SSF55073">
    <property type="entry name" value="Nucleotide cyclase"/>
    <property type="match status" value="1"/>
</dbReference>
<dbReference type="InterPro" id="IPR000160">
    <property type="entry name" value="GGDEF_dom"/>
</dbReference>
<evidence type="ECO:0000259" key="2">
    <source>
        <dbReference type="PROSITE" id="PS50883"/>
    </source>
</evidence>
<dbReference type="InterPro" id="IPR001633">
    <property type="entry name" value="EAL_dom"/>
</dbReference>
<accession>A0A222G4T2</accession>
<dbReference type="Pfam" id="PF00563">
    <property type="entry name" value="EAL"/>
    <property type="match status" value="1"/>
</dbReference>
<dbReference type="InterPro" id="IPR035919">
    <property type="entry name" value="EAL_sf"/>
</dbReference>
<dbReference type="Pfam" id="PF13185">
    <property type="entry name" value="GAF_2"/>
    <property type="match status" value="1"/>
</dbReference>
<dbReference type="Pfam" id="PF00990">
    <property type="entry name" value="GGDEF"/>
    <property type="match status" value="1"/>
</dbReference>
<feature type="domain" description="GGDEF" evidence="3">
    <location>
        <begin position="406"/>
        <end position="539"/>
    </location>
</feature>
<name>A0A222G4T2_9GAMM</name>
<dbReference type="Gene3D" id="3.20.20.450">
    <property type="entry name" value="EAL domain"/>
    <property type="match status" value="1"/>
</dbReference>
<dbReference type="InterPro" id="IPR003018">
    <property type="entry name" value="GAF"/>
</dbReference>
<dbReference type="InterPro" id="IPR029787">
    <property type="entry name" value="Nucleotide_cyclase"/>
</dbReference>
<comment type="cofactor">
    <cofactor evidence="1">
        <name>Mg(2+)</name>
        <dbReference type="ChEBI" id="CHEBI:18420"/>
    </cofactor>
</comment>
<dbReference type="SMART" id="SM00052">
    <property type="entry name" value="EAL"/>
    <property type="match status" value="1"/>
</dbReference>
<dbReference type="NCBIfam" id="TIGR00254">
    <property type="entry name" value="GGDEF"/>
    <property type="match status" value="1"/>
</dbReference>
<evidence type="ECO:0000313" key="4">
    <source>
        <dbReference type="EMBL" id="ASP46742.1"/>
    </source>
</evidence>
<dbReference type="SUPFAM" id="SSF55781">
    <property type="entry name" value="GAF domain-like"/>
    <property type="match status" value="2"/>
</dbReference>
<dbReference type="SUPFAM" id="SSF141868">
    <property type="entry name" value="EAL domain-like"/>
    <property type="match status" value="1"/>
</dbReference>
<dbReference type="InterPro" id="IPR043128">
    <property type="entry name" value="Rev_trsase/Diguanyl_cyclase"/>
</dbReference>
<dbReference type="GO" id="GO:0003824">
    <property type="term" value="F:catalytic activity"/>
    <property type="evidence" value="ECO:0007669"/>
    <property type="project" value="UniProtKB-ARBA"/>
</dbReference>
<dbReference type="PROSITE" id="PS50887">
    <property type="entry name" value="GGDEF"/>
    <property type="match status" value="1"/>
</dbReference>
<dbReference type="CDD" id="cd01948">
    <property type="entry name" value="EAL"/>
    <property type="match status" value="1"/>
</dbReference>